<protein>
    <submittedName>
        <fullName evidence="1">Uncharacterized protein</fullName>
    </submittedName>
</protein>
<reference evidence="1 3" key="1">
    <citation type="journal article" date="2017" name="Gigascience">
        <title>Genome sequence of the small brown planthopper, Laodelphax striatellus.</title>
        <authorList>
            <person name="Zhu J."/>
            <person name="Jiang F."/>
            <person name="Wang X."/>
            <person name="Yang P."/>
            <person name="Bao Y."/>
            <person name="Zhao W."/>
            <person name="Wang W."/>
            <person name="Lu H."/>
            <person name="Wang Q."/>
            <person name="Cui N."/>
            <person name="Li J."/>
            <person name="Chen X."/>
            <person name="Luo L."/>
            <person name="Yu J."/>
            <person name="Kang L."/>
            <person name="Cui F."/>
        </authorList>
    </citation>
    <scope>NUCLEOTIDE SEQUENCE [LARGE SCALE GENOMIC DNA]</scope>
    <source>
        <strain evidence="1">Lst14</strain>
        <tissue evidence="1">Whole body</tissue>
    </source>
</reference>
<evidence type="ECO:0000313" key="3">
    <source>
        <dbReference type="Proteomes" id="UP000291343"/>
    </source>
</evidence>
<dbReference type="Proteomes" id="UP000291343">
    <property type="component" value="Unassembled WGS sequence"/>
</dbReference>
<keyword evidence="3" id="KW-1185">Reference proteome</keyword>
<evidence type="ECO:0000313" key="1">
    <source>
        <dbReference type="EMBL" id="RZF37215.1"/>
    </source>
</evidence>
<reference evidence="1" key="2">
    <citation type="submission" date="2019-02" db="EMBL/GenBank/DDBJ databases">
        <authorList>
            <person name="Zhu J."/>
            <person name="Jiang F."/>
            <person name="Wang X."/>
            <person name="Yang P."/>
            <person name="Bao Y."/>
            <person name="Zhao W."/>
            <person name="Wang W."/>
            <person name="Lu H."/>
            <person name="Wang Q."/>
            <person name="Cui N."/>
            <person name="Li J."/>
            <person name="Chen X."/>
            <person name="Luo L."/>
            <person name="Yu J."/>
            <person name="Kang L."/>
            <person name="Cui F."/>
        </authorList>
    </citation>
    <scope>NUCLEOTIDE SEQUENCE</scope>
    <source>
        <strain evidence="1">Lst14</strain>
        <tissue evidence="1">Whole body</tissue>
    </source>
</reference>
<organism evidence="1 3">
    <name type="scientific">Laodelphax striatellus</name>
    <name type="common">Small brown planthopper</name>
    <name type="synonym">Delphax striatella</name>
    <dbReference type="NCBI Taxonomy" id="195883"/>
    <lineage>
        <taxon>Eukaryota</taxon>
        <taxon>Metazoa</taxon>
        <taxon>Ecdysozoa</taxon>
        <taxon>Arthropoda</taxon>
        <taxon>Hexapoda</taxon>
        <taxon>Insecta</taxon>
        <taxon>Pterygota</taxon>
        <taxon>Neoptera</taxon>
        <taxon>Paraneoptera</taxon>
        <taxon>Hemiptera</taxon>
        <taxon>Auchenorrhyncha</taxon>
        <taxon>Fulgoroidea</taxon>
        <taxon>Delphacidae</taxon>
        <taxon>Criomorphinae</taxon>
        <taxon>Laodelphax</taxon>
    </lineage>
</organism>
<comment type="caution">
    <text evidence="1">The sequence shown here is derived from an EMBL/GenBank/DDBJ whole genome shotgun (WGS) entry which is preliminary data.</text>
</comment>
<dbReference type="InParanoid" id="A0A482WUC8"/>
<dbReference type="EMBL" id="QKKF02012624">
    <property type="protein sequence ID" value="RZF43593.1"/>
    <property type="molecule type" value="Genomic_DNA"/>
</dbReference>
<evidence type="ECO:0000313" key="2">
    <source>
        <dbReference type="EMBL" id="RZF43593.1"/>
    </source>
</evidence>
<accession>A0A482WUC8</accession>
<gene>
    <name evidence="2" type="ORF">LSTR_LSTR008106</name>
    <name evidence="1" type="ORF">LSTR_LSTR016241</name>
</gene>
<sequence>MVALTVEAVYRLDGKQLDEPVLDKRVRSLCTLLGGAALHLNCWLFVPLWLPVTMQITHYLSDQLCLLTSFYAPLQCSKLGQTPLWI</sequence>
<dbReference type="EMBL" id="QKKF02024948">
    <property type="protein sequence ID" value="RZF37215.1"/>
    <property type="molecule type" value="Genomic_DNA"/>
</dbReference>
<proteinExistence type="predicted"/>
<dbReference type="AlphaFoldDB" id="A0A482WUC8"/>
<name>A0A482WUC8_LAOST</name>